<name>A0A6A6GZK4_VIRVR</name>
<dbReference type="AlphaFoldDB" id="A0A6A6GZK4"/>
<evidence type="ECO:0000256" key="2">
    <source>
        <dbReference type="SAM" id="Phobius"/>
    </source>
</evidence>
<evidence type="ECO:0000313" key="4">
    <source>
        <dbReference type="Proteomes" id="UP000800092"/>
    </source>
</evidence>
<dbReference type="OrthoDB" id="3935844at2759"/>
<proteinExistence type="predicted"/>
<feature type="transmembrane region" description="Helical" evidence="2">
    <location>
        <begin position="90"/>
        <end position="108"/>
    </location>
</feature>
<accession>A0A6A6GZK4</accession>
<dbReference type="Proteomes" id="UP000800092">
    <property type="component" value="Unassembled WGS sequence"/>
</dbReference>
<keyword evidence="2" id="KW-0472">Membrane</keyword>
<reference evidence="3" key="1">
    <citation type="journal article" date="2020" name="Stud. Mycol.">
        <title>101 Dothideomycetes genomes: a test case for predicting lifestyles and emergence of pathogens.</title>
        <authorList>
            <person name="Haridas S."/>
            <person name="Albert R."/>
            <person name="Binder M."/>
            <person name="Bloem J."/>
            <person name="Labutti K."/>
            <person name="Salamov A."/>
            <person name="Andreopoulos B."/>
            <person name="Baker S."/>
            <person name="Barry K."/>
            <person name="Bills G."/>
            <person name="Bluhm B."/>
            <person name="Cannon C."/>
            <person name="Castanera R."/>
            <person name="Culley D."/>
            <person name="Daum C."/>
            <person name="Ezra D."/>
            <person name="Gonzalez J."/>
            <person name="Henrissat B."/>
            <person name="Kuo A."/>
            <person name="Liang C."/>
            <person name="Lipzen A."/>
            <person name="Lutzoni F."/>
            <person name="Magnuson J."/>
            <person name="Mondo S."/>
            <person name="Nolan M."/>
            <person name="Ohm R."/>
            <person name="Pangilinan J."/>
            <person name="Park H.-J."/>
            <person name="Ramirez L."/>
            <person name="Alfaro M."/>
            <person name="Sun H."/>
            <person name="Tritt A."/>
            <person name="Yoshinaga Y."/>
            <person name="Zwiers L.-H."/>
            <person name="Turgeon B."/>
            <person name="Goodwin S."/>
            <person name="Spatafora J."/>
            <person name="Crous P."/>
            <person name="Grigoriev I."/>
        </authorList>
    </citation>
    <scope>NUCLEOTIDE SEQUENCE</scope>
    <source>
        <strain evidence="3">Tuck. ex Michener</strain>
    </source>
</reference>
<evidence type="ECO:0000256" key="1">
    <source>
        <dbReference type="SAM" id="MobiDB-lite"/>
    </source>
</evidence>
<gene>
    <name evidence="3" type="ORF">EV356DRAFT_579562</name>
</gene>
<evidence type="ECO:0000313" key="3">
    <source>
        <dbReference type="EMBL" id="KAF2231079.1"/>
    </source>
</evidence>
<feature type="region of interest" description="Disordered" evidence="1">
    <location>
        <begin position="118"/>
        <end position="153"/>
    </location>
</feature>
<keyword evidence="2" id="KW-0812">Transmembrane</keyword>
<protein>
    <submittedName>
        <fullName evidence="3">Uncharacterized protein</fullName>
    </submittedName>
</protein>
<feature type="transmembrane region" description="Helical" evidence="2">
    <location>
        <begin position="6"/>
        <end position="25"/>
    </location>
</feature>
<feature type="transmembrane region" description="Helical" evidence="2">
    <location>
        <begin position="60"/>
        <end position="78"/>
    </location>
</feature>
<organism evidence="3 4">
    <name type="scientific">Viridothelium virens</name>
    <name type="common">Speckled blister lichen</name>
    <name type="synonym">Trypethelium virens</name>
    <dbReference type="NCBI Taxonomy" id="1048519"/>
    <lineage>
        <taxon>Eukaryota</taxon>
        <taxon>Fungi</taxon>
        <taxon>Dikarya</taxon>
        <taxon>Ascomycota</taxon>
        <taxon>Pezizomycotina</taxon>
        <taxon>Dothideomycetes</taxon>
        <taxon>Dothideomycetes incertae sedis</taxon>
        <taxon>Trypetheliales</taxon>
        <taxon>Trypetheliaceae</taxon>
        <taxon>Viridothelium</taxon>
    </lineage>
</organism>
<keyword evidence="4" id="KW-1185">Reference proteome</keyword>
<sequence length="153" mass="16455">MVSILLLSLVAGLSIVVQVMLRMVFRRKKFKDVKNPVGEDSPSNGDGSDEMTMARFESGLPLLISVWCIVGIELTLRWNLVTGVYSVNSTGQVISFVTGLGAFVVSLWKGVKHVMPSDESANGNGDVELDANEGQKESASVSEDAENCNDTSD</sequence>
<feature type="compositionally biased region" description="Acidic residues" evidence="1">
    <location>
        <begin position="143"/>
        <end position="153"/>
    </location>
</feature>
<keyword evidence="2" id="KW-1133">Transmembrane helix</keyword>
<dbReference type="EMBL" id="ML991832">
    <property type="protein sequence ID" value="KAF2231079.1"/>
    <property type="molecule type" value="Genomic_DNA"/>
</dbReference>